<evidence type="ECO:0000313" key="2">
    <source>
        <dbReference type="Proteomes" id="UP000019149"/>
    </source>
</evidence>
<evidence type="ECO:0000313" key="1">
    <source>
        <dbReference type="EMBL" id="EUB54383.1"/>
    </source>
</evidence>
<proteinExistence type="predicted"/>
<name>W6U039_ECHGR</name>
<dbReference type="CTD" id="36346476"/>
<dbReference type="GeneID" id="36346476"/>
<dbReference type="RefSeq" id="XP_024345579.1">
    <property type="nucleotide sequence ID" value="XM_024500010.1"/>
</dbReference>
<accession>W6U039</accession>
<reference evidence="1 2" key="1">
    <citation type="journal article" date="2013" name="Nat. Genet.">
        <title>The genome of the hydatid tapeworm Echinococcus granulosus.</title>
        <authorList>
            <person name="Zheng H."/>
            <person name="Zhang W."/>
            <person name="Zhang L."/>
            <person name="Zhang Z."/>
            <person name="Li J."/>
            <person name="Lu G."/>
            <person name="Zhu Y."/>
            <person name="Wang Y."/>
            <person name="Huang Y."/>
            <person name="Liu J."/>
            <person name="Kang H."/>
            <person name="Chen J."/>
            <person name="Wang L."/>
            <person name="Chen A."/>
            <person name="Yu S."/>
            <person name="Gao Z."/>
            <person name="Jin L."/>
            <person name="Gu W."/>
            <person name="Wang Z."/>
            <person name="Zhao L."/>
            <person name="Shi B."/>
            <person name="Wen H."/>
            <person name="Lin R."/>
            <person name="Jones M.K."/>
            <person name="Brejova B."/>
            <person name="Vinar T."/>
            <person name="Zhao G."/>
            <person name="McManus D.P."/>
            <person name="Chen Z."/>
            <person name="Zhou Y."/>
            <person name="Wang S."/>
        </authorList>
    </citation>
    <scope>NUCLEOTIDE SEQUENCE [LARGE SCALE GENOMIC DNA]</scope>
</reference>
<dbReference type="AlphaFoldDB" id="W6U039"/>
<gene>
    <name evidence="1" type="ORF">EGR_10761</name>
</gene>
<dbReference type="KEGG" id="egl:EGR_10761"/>
<sequence length="44" mass="4615">MAIVGLQTARPVLASTVGGEISKVVFGDPVIHKPGLLGCFYMLQ</sequence>
<keyword evidence="2" id="KW-1185">Reference proteome</keyword>
<comment type="caution">
    <text evidence="1">The sequence shown here is derived from an EMBL/GenBank/DDBJ whole genome shotgun (WGS) entry which is preliminary data.</text>
</comment>
<dbReference type="Proteomes" id="UP000019149">
    <property type="component" value="Unassembled WGS sequence"/>
</dbReference>
<dbReference type="EMBL" id="APAU02000264">
    <property type="protein sequence ID" value="EUB54383.1"/>
    <property type="molecule type" value="Genomic_DNA"/>
</dbReference>
<protein>
    <submittedName>
        <fullName evidence="1">Uncharacterized protein</fullName>
    </submittedName>
</protein>
<organism evidence="1 2">
    <name type="scientific">Echinococcus granulosus</name>
    <name type="common">Hydatid tapeworm</name>
    <dbReference type="NCBI Taxonomy" id="6210"/>
    <lineage>
        <taxon>Eukaryota</taxon>
        <taxon>Metazoa</taxon>
        <taxon>Spiralia</taxon>
        <taxon>Lophotrochozoa</taxon>
        <taxon>Platyhelminthes</taxon>
        <taxon>Cestoda</taxon>
        <taxon>Eucestoda</taxon>
        <taxon>Cyclophyllidea</taxon>
        <taxon>Taeniidae</taxon>
        <taxon>Echinococcus</taxon>
        <taxon>Echinococcus granulosus group</taxon>
    </lineage>
</organism>